<dbReference type="FunFam" id="3.10.28.10:FF:000034">
    <property type="entry name" value="Probable intron-encoded DNA endonuclease aI1"/>
    <property type="match status" value="1"/>
</dbReference>
<dbReference type="PANTHER" id="PTHR36181">
    <property type="entry name" value="INTRON-ENCODED ENDONUCLEASE AI3-RELATED"/>
    <property type="match status" value="1"/>
</dbReference>
<dbReference type="GO" id="GO:0004519">
    <property type="term" value="F:endonuclease activity"/>
    <property type="evidence" value="ECO:0007669"/>
    <property type="project" value="UniProtKB-KW"/>
</dbReference>
<keyword evidence="2" id="KW-0496">Mitochondrion</keyword>
<protein>
    <submittedName>
        <fullName evidence="2">Laglidadg endonuclease</fullName>
    </submittedName>
</protein>
<dbReference type="Gene3D" id="3.10.28.10">
    <property type="entry name" value="Homing endonucleases"/>
    <property type="match status" value="1"/>
</dbReference>
<accession>A0A0K0PSZ4</accession>
<dbReference type="GeneID" id="33195505"/>
<evidence type="ECO:0000313" key="2">
    <source>
        <dbReference type="EMBL" id="AKQ53330.1"/>
    </source>
</evidence>
<dbReference type="PANTHER" id="PTHR36181:SF4">
    <property type="entry name" value="LAGLIDADG ENDONUCLEASE"/>
    <property type="match status" value="1"/>
</dbReference>
<keyword evidence="2" id="KW-0255">Endonuclease</keyword>
<keyword evidence="3" id="KW-1185">Reference proteome</keyword>
<dbReference type="InterPro" id="IPR051289">
    <property type="entry name" value="LAGLIDADG_Endonuclease"/>
</dbReference>
<feature type="domain" description="Homing endonuclease LAGLIDADG" evidence="1">
    <location>
        <begin position="3"/>
        <end position="79"/>
    </location>
</feature>
<dbReference type="InterPro" id="IPR004860">
    <property type="entry name" value="LAGLIDADG_dom"/>
</dbReference>
<keyword evidence="2" id="KW-0378">Hydrolase</keyword>
<dbReference type="InterPro" id="IPR027434">
    <property type="entry name" value="Homing_endonucl"/>
</dbReference>
<dbReference type="InParanoid" id="A0A0K0PSZ4"/>
<dbReference type="Pfam" id="PF00961">
    <property type="entry name" value="LAGLIDADG_1"/>
    <property type="match status" value="1"/>
</dbReference>
<dbReference type="GO" id="GO:0005739">
    <property type="term" value="C:mitochondrion"/>
    <property type="evidence" value="ECO:0007669"/>
    <property type="project" value="UniProtKB-ARBA"/>
</dbReference>
<dbReference type="Proteomes" id="UP000001312">
    <property type="component" value="Mitochondrion MT"/>
</dbReference>
<dbReference type="AlphaFoldDB" id="A0A0K0PSZ4"/>
<dbReference type="KEGG" id="ssl:SS1G_20040"/>
<proteinExistence type="predicted"/>
<reference evidence="2 3" key="1">
    <citation type="submission" date="2015-07" db="EMBL/GenBank/DDBJ databases">
        <title>The Genome Sequence of Sclerotinia sclerotiorum 1980 mitochondrion.</title>
        <authorList>
            <consortium name="The Broad Institute Genome Sequencing Platform"/>
            <person name="Cuomo C."/>
            <person name="Chen Z."/>
            <person name="Haas B."/>
            <person name="Koehrsen M."/>
            <person name="Young S.K."/>
            <person name="Zeng Q."/>
            <person name="Alvarado L."/>
            <person name="Berlin A."/>
            <person name="Borenstein D."/>
            <person name="Engels R."/>
            <person name="Freedman E."/>
            <person name="Gellesch M."/>
            <person name="Goldberg J."/>
            <person name="Griggs A."/>
            <person name="Gujja S."/>
            <person name="Heiman D."/>
            <person name="Hepburn T."/>
            <person name="Howarth C."/>
            <person name="Jen D."/>
            <person name="Larson L."/>
            <person name="Lewis B."/>
            <person name="Mehta T."/>
            <person name="Park D."/>
            <person name="Pearson M."/>
            <person name="Roberts A."/>
            <person name="Saif S."/>
            <person name="Shea T."/>
            <person name="Shenoy N."/>
            <person name="Sisk P."/>
            <person name="Stolte C."/>
            <person name="Sykes S."/>
            <person name="Walk T."/>
            <person name="White J."/>
            <person name="Yandava C."/>
            <person name="Dickman M.B."/>
            <person name="Kohn L."/>
            <person name="Rollins J."/>
            <person name="Nusbaum C."/>
            <person name="Birren B."/>
        </authorList>
    </citation>
    <scope>NUCLEOTIDE SEQUENCE [LARGE SCALE GENOMIC DNA]</scope>
    <source>
        <strain evidence="3">ATCC 18683 / 1980 / Ss-1</strain>
    </source>
</reference>
<gene>
    <name evidence="2" type="ORF">SS1G_20040</name>
</gene>
<dbReference type="SUPFAM" id="SSF55608">
    <property type="entry name" value="Homing endonucleases"/>
    <property type="match status" value="1"/>
</dbReference>
<evidence type="ECO:0000259" key="1">
    <source>
        <dbReference type="Pfam" id="PF00961"/>
    </source>
</evidence>
<geneLocation type="mitochondrion" evidence="2"/>
<keyword evidence="2" id="KW-0540">Nuclease</keyword>
<evidence type="ECO:0000313" key="3">
    <source>
        <dbReference type="Proteomes" id="UP000001312"/>
    </source>
</evidence>
<organism evidence="2 3">
    <name type="scientific">Sclerotinia sclerotiorum (strain ATCC 18683 / 1980 / Ss-1)</name>
    <name type="common">White mold</name>
    <name type="synonym">Whetzelinia sclerotiorum</name>
    <dbReference type="NCBI Taxonomy" id="665079"/>
    <lineage>
        <taxon>Eukaryota</taxon>
        <taxon>Fungi</taxon>
        <taxon>Dikarya</taxon>
        <taxon>Ascomycota</taxon>
        <taxon>Pezizomycotina</taxon>
        <taxon>Leotiomycetes</taxon>
        <taxon>Helotiales</taxon>
        <taxon>Sclerotiniaceae</taxon>
        <taxon>Sclerotinia</taxon>
    </lineage>
</organism>
<dbReference type="RefSeq" id="YP_009389087.1">
    <property type="nucleotide sequence ID" value="NC_035155.1"/>
</dbReference>
<name>A0A0K0PSZ4_SCLS1</name>
<dbReference type="EMBL" id="KT283062">
    <property type="protein sequence ID" value="AKQ53330.1"/>
    <property type="molecule type" value="Genomic_DNA"/>
</dbReference>
<sequence>MLTKWKVKPIFSISLHNKDIKILKAIQRTWGVGKIYKHGKNSVAYRVSSLKNLRVIINHFDKYPLITQKFAADYLLFKQSVALIENKQHLTMEGLTKLVSLKASLNLGLPENLQESFPNIVPAVRPEVKPTLGQEIADIKYYKK</sequence>